<gene>
    <name evidence="2" type="ORF">MOTC310_18685</name>
</gene>
<comment type="caution">
    <text evidence="2">The sequence shown here is derived from an EMBL/GenBank/DDBJ whole genome shotgun (WGS) entry which is preliminary data.</text>
</comment>
<protein>
    <submittedName>
        <fullName evidence="2">Uncharacterized protein</fullName>
    </submittedName>
</protein>
<keyword evidence="3" id="KW-1185">Reference proteome</keyword>
<dbReference type="Proteomes" id="UP001355206">
    <property type="component" value="Unassembled WGS sequence"/>
</dbReference>
<evidence type="ECO:0000256" key="1">
    <source>
        <dbReference type="SAM" id="MobiDB-lite"/>
    </source>
</evidence>
<evidence type="ECO:0000313" key="2">
    <source>
        <dbReference type="EMBL" id="MEE7492392.1"/>
    </source>
</evidence>
<sequence>MIVSHGVRLFARSTVRARSGEIPARSGISRERRASAPGLGLGDWCGEDRPQRIVSGDHVRLRATALRRAPGEIRPTATRDAGMPLLRQP</sequence>
<reference evidence="2 3" key="1">
    <citation type="journal article" date="2012" name="Genet. Mol. Biol.">
        <title>Analysis of 16S rRNA and mxaF genes revealing insights into Methylobacterium niche-specific plant association.</title>
        <authorList>
            <person name="Dourado M.N."/>
            <person name="Andreote F.D."/>
            <person name="Dini-Andreote F."/>
            <person name="Conti R."/>
            <person name="Araujo J.M."/>
            <person name="Araujo W.L."/>
        </authorList>
    </citation>
    <scope>NUCLEOTIDE SEQUENCE [LARGE SCALE GENOMIC DNA]</scope>
    <source>
        <strain evidence="2 3">TC3-10</strain>
    </source>
</reference>
<dbReference type="EMBL" id="MLCA01000010">
    <property type="protein sequence ID" value="MEE7492392.1"/>
    <property type="molecule type" value="Genomic_DNA"/>
</dbReference>
<feature type="region of interest" description="Disordered" evidence="1">
    <location>
        <begin position="70"/>
        <end position="89"/>
    </location>
</feature>
<evidence type="ECO:0000313" key="3">
    <source>
        <dbReference type="Proteomes" id="UP001355206"/>
    </source>
</evidence>
<name>A0ABU7TSV7_9HYPH</name>
<proteinExistence type="predicted"/>
<organism evidence="2 3">
    <name type="scientific">Methylobacterium oryzae</name>
    <dbReference type="NCBI Taxonomy" id="334852"/>
    <lineage>
        <taxon>Bacteria</taxon>
        <taxon>Pseudomonadati</taxon>
        <taxon>Pseudomonadota</taxon>
        <taxon>Alphaproteobacteria</taxon>
        <taxon>Hyphomicrobiales</taxon>
        <taxon>Methylobacteriaceae</taxon>
        <taxon>Methylobacterium</taxon>
    </lineage>
</organism>
<accession>A0ABU7TSV7</accession>